<dbReference type="InterPro" id="IPR048296">
    <property type="entry name" value="DUF4785_central"/>
</dbReference>
<gene>
    <name evidence="5" type="ORF">Lspi_0556</name>
</gene>
<dbReference type="Pfam" id="PF20942">
    <property type="entry name" value="DUF4785_2nd"/>
    <property type="match status" value="1"/>
</dbReference>
<dbReference type="Pfam" id="PF16024">
    <property type="entry name" value="DUF4785_1st"/>
    <property type="match status" value="1"/>
</dbReference>
<keyword evidence="6" id="KW-1185">Reference proteome</keyword>
<dbReference type="OrthoDB" id="5646881at2"/>
<dbReference type="PATRIC" id="fig|452.5.peg.614"/>
<evidence type="ECO:0000313" key="6">
    <source>
        <dbReference type="Proteomes" id="UP000054877"/>
    </source>
</evidence>
<accession>A0A0W0Z8T9</accession>
<proteinExistence type="predicted"/>
<keyword evidence="1" id="KW-0732">Signal</keyword>
<dbReference type="Gene3D" id="2.60.40.1930">
    <property type="match status" value="1"/>
</dbReference>
<evidence type="ECO:0000256" key="1">
    <source>
        <dbReference type="SAM" id="SignalP"/>
    </source>
</evidence>
<evidence type="ECO:0000259" key="4">
    <source>
        <dbReference type="Pfam" id="PF20943"/>
    </source>
</evidence>
<feature type="domain" description="DUF4785" evidence="4">
    <location>
        <begin position="286"/>
        <end position="390"/>
    </location>
</feature>
<dbReference type="InterPro" id="IPR048295">
    <property type="entry name" value="DUF4785_C"/>
</dbReference>
<evidence type="ECO:0000313" key="5">
    <source>
        <dbReference type="EMBL" id="KTD65482.1"/>
    </source>
</evidence>
<evidence type="ECO:0000259" key="3">
    <source>
        <dbReference type="Pfam" id="PF20942"/>
    </source>
</evidence>
<feature type="domain" description="DUF4785" evidence="2">
    <location>
        <begin position="35"/>
        <end position="176"/>
    </location>
</feature>
<organism evidence="5 6">
    <name type="scientific">Legionella spiritensis</name>
    <dbReference type="NCBI Taxonomy" id="452"/>
    <lineage>
        <taxon>Bacteria</taxon>
        <taxon>Pseudomonadati</taxon>
        <taxon>Pseudomonadota</taxon>
        <taxon>Gammaproteobacteria</taxon>
        <taxon>Legionellales</taxon>
        <taxon>Legionellaceae</taxon>
        <taxon>Legionella</taxon>
    </lineage>
</organism>
<reference evidence="5 6" key="1">
    <citation type="submission" date="2015-11" db="EMBL/GenBank/DDBJ databases">
        <title>Genomic analysis of 38 Legionella species identifies large and diverse effector repertoires.</title>
        <authorList>
            <person name="Burstein D."/>
            <person name="Amaro F."/>
            <person name="Zusman T."/>
            <person name="Lifshitz Z."/>
            <person name="Cohen O."/>
            <person name="Gilbert J.A."/>
            <person name="Pupko T."/>
            <person name="Shuman H.A."/>
            <person name="Segal G."/>
        </authorList>
    </citation>
    <scope>NUCLEOTIDE SEQUENCE [LARGE SCALE GENOMIC DNA]</scope>
    <source>
        <strain evidence="5 6">Mt.St.Helens-9</strain>
    </source>
</reference>
<dbReference type="InterPro" id="IPR031979">
    <property type="entry name" value="DUF4785_N"/>
</dbReference>
<dbReference type="Gene3D" id="2.60.120.1370">
    <property type="match status" value="1"/>
</dbReference>
<dbReference type="Proteomes" id="UP000054877">
    <property type="component" value="Unassembled WGS sequence"/>
</dbReference>
<evidence type="ECO:0000259" key="2">
    <source>
        <dbReference type="Pfam" id="PF16024"/>
    </source>
</evidence>
<feature type="chain" id="PRO_5006918412" description="DUF4785 domain-containing protein" evidence="1">
    <location>
        <begin position="20"/>
        <end position="396"/>
    </location>
</feature>
<evidence type="ECO:0008006" key="7">
    <source>
        <dbReference type="Google" id="ProtNLM"/>
    </source>
</evidence>
<dbReference type="RefSeq" id="WP_058482504.1">
    <property type="nucleotide sequence ID" value="NZ_CAAAII010000013.1"/>
</dbReference>
<dbReference type="Pfam" id="PF20943">
    <property type="entry name" value="DUF4785_3rd"/>
    <property type="match status" value="1"/>
</dbReference>
<dbReference type="EMBL" id="LNYX01000006">
    <property type="protein sequence ID" value="KTD65482.1"/>
    <property type="molecule type" value="Genomic_DNA"/>
</dbReference>
<feature type="signal peptide" evidence="1">
    <location>
        <begin position="1"/>
        <end position="19"/>
    </location>
</feature>
<dbReference type="AlphaFoldDB" id="A0A0W0Z8T9"/>
<comment type="caution">
    <text evidence="5">The sequence shown here is derived from an EMBL/GenBank/DDBJ whole genome shotgun (WGS) entry which is preliminary data.</text>
</comment>
<protein>
    <recommendedName>
        <fullName evidence="7">DUF4785 domain-containing protein</fullName>
    </recommendedName>
</protein>
<dbReference type="STRING" id="452.Lspi_0556"/>
<feature type="domain" description="DUF4785" evidence="3">
    <location>
        <begin position="179"/>
        <end position="283"/>
    </location>
</feature>
<sequence>MIRHSIILLSALWASQSQAVNLPAQQLQPYDCDVCDSLSHETLGTNWALTNTALGHDTLHRQKSKKYTISATLAQLQSGIALHTLAPEAIIRIVPNHPESAAKPEFTLRTEKQGTLSLQDASALFARDEALNNSAFADNTMALLQLKKELGAGTFILQSSAVAGHENDGYTIHVFDQASSAYLSVATDKARYQYGDTLTATISLGDDAIGYPIDIVNANLVTPDGNIRPLTLKRVKKDVYKAQAHLVSGKGYHGENWYIEAQVDSNIGGKTIKRQAHSAFSYTIPSAAVRSIHQIDKNDPFRFSASVDVATGSRYALQVVLFATDKTGNTIPVETVQKGEWLAPGSHGVTFSFTEERANQFHAPYFVGAIQLTDYGQLKPVFEYNQQIAIHQLEQE</sequence>
<name>A0A0W0Z8T9_LEGSP</name>